<evidence type="ECO:0000313" key="3">
    <source>
        <dbReference type="EMBL" id="KAK9499036.1"/>
    </source>
</evidence>
<evidence type="ECO:0000256" key="2">
    <source>
        <dbReference type="SAM" id="SignalP"/>
    </source>
</evidence>
<gene>
    <name evidence="3" type="ORF">O3M35_003552</name>
</gene>
<keyword evidence="4" id="KW-1185">Reference proteome</keyword>
<sequence length="266" mass="28163">MKGRISSAYLFLVLSIFAVGLSESSWAFSNPFEELFHKKLNALDEGPPAVPGPPEPPGVPPPPAPHAGSEPPPPPPHAGPEPPPPPPAVPDSPAASPPKPIIDYAAEMRKIVQEELKKYQSSQKASKPSPPTEPKSNPIPAEDAVDMIRKVIADELSKALTTVPTPAPETSTPPQPVWKSWANTKYWAKKPGPDGQAPPGFIGALTYRFGPADANVGAVHPSGSPGWVWSQIASKWAKEPTAVPPAQVVEKGEWQVVLPPQAAPKN</sequence>
<evidence type="ECO:0000256" key="1">
    <source>
        <dbReference type="SAM" id="MobiDB-lite"/>
    </source>
</evidence>
<reference evidence="3 4" key="1">
    <citation type="submission" date="2022-12" db="EMBL/GenBank/DDBJ databases">
        <title>Chromosome-level genome assembly of true bugs.</title>
        <authorList>
            <person name="Ma L."/>
            <person name="Li H."/>
        </authorList>
    </citation>
    <scope>NUCLEOTIDE SEQUENCE [LARGE SCALE GENOMIC DNA]</scope>
    <source>
        <strain evidence="3">Lab_2022b</strain>
    </source>
</reference>
<accession>A0AAW1CKJ3</accession>
<feature type="chain" id="PRO_5043777268" evidence="2">
    <location>
        <begin position="28"/>
        <end position="266"/>
    </location>
</feature>
<proteinExistence type="predicted"/>
<comment type="caution">
    <text evidence="3">The sequence shown here is derived from an EMBL/GenBank/DDBJ whole genome shotgun (WGS) entry which is preliminary data.</text>
</comment>
<dbReference type="Proteomes" id="UP001461498">
    <property type="component" value="Unassembled WGS sequence"/>
</dbReference>
<keyword evidence="2" id="KW-0732">Signal</keyword>
<feature type="compositionally biased region" description="Pro residues" evidence="1">
    <location>
        <begin position="48"/>
        <end position="100"/>
    </location>
</feature>
<name>A0AAW1CKJ3_9HEMI</name>
<organism evidence="3 4">
    <name type="scientific">Rhynocoris fuscipes</name>
    <dbReference type="NCBI Taxonomy" id="488301"/>
    <lineage>
        <taxon>Eukaryota</taxon>
        <taxon>Metazoa</taxon>
        <taxon>Ecdysozoa</taxon>
        <taxon>Arthropoda</taxon>
        <taxon>Hexapoda</taxon>
        <taxon>Insecta</taxon>
        <taxon>Pterygota</taxon>
        <taxon>Neoptera</taxon>
        <taxon>Paraneoptera</taxon>
        <taxon>Hemiptera</taxon>
        <taxon>Heteroptera</taxon>
        <taxon>Panheteroptera</taxon>
        <taxon>Cimicomorpha</taxon>
        <taxon>Reduviidae</taxon>
        <taxon>Harpactorinae</taxon>
        <taxon>Harpactorini</taxon>
        <taxon>Rhynocoris</taxon>
    </lineage>
</organism>
<feature type="region of interest" description="Disordered" evidence="1">
    <location>
        <begin position="43"/>
        <end position="143"/>
    </location>
</feature>
<dbReference type="SUPFAM" id="SSF101447">
    <property type="entry name" value="Formin homology 2 domain (FH2 domain)"/>
    <property type="match status" value="1"/>
</dbReference>
<protein>
    <submittedName>
        <fullName evidence="3">Uncharacterized protein</fullName>
    </submittedName>
</protein>
<feature type="signal peptide" evidence="2">
    <location>
        <begin position="1"/>
        <end position="27"/>
    </location>
</feature>
<dbReference type="EMBL" id="JAPXFL010000012">
    <property type="protein sequence ID" value="KAK9499036.1"/>
    <property type="molecule type" value="Genomic_DNA"/>
</dbReference>
<feature type="compositionally biased region" description="Basic and acidic residues" evidence="1">
    <location>
        <begin position="106"/>
        <end position="118"/>
    </location>
</feature>
<dbReference type="AlphaFoldDB" id="A0AAW1CKJ3"/>
<evidence type="ECO:0000313" key="4">
    <source>
        <dbReference type="Proteomes" id="UP001461498"/>
    </source>
</evidence>